<feature type="compositionally biased region" description="Polar residues" evidence="1">
    <location>
        <begin position="97"/>
        <end position="107"/>
    </location>
</feature>
<evidence type="ECO:0000256" key="1">
    <source>
        <dbReference type="SAM" id="MobiDB-lite"/>
    </source>
</evidence>
<proteinExistence type="predicted"/>
<feature type="compositionally biased region" description="Basic residues" evidence="1">
    <location>
        <begin position="238"/>
        <end position="255"/>
    </location>
</feature>
<dbReference type="AlphaFoldDB" id="A0A9W8IV29"/>
<keyword evidence="3" id="KW-1185">Reference proteome</keyword>
<name>A0A9W8IV29_9FUNG</name>
<feature type="region of interest" description="Disordered" evidence="1">
    <location>
        <begin position="95"/>
        <end position="144"/>
    </location>
</feature>
<feature type="compositionally biased region" description="Polar residues" evidence="1">
    <location>
        <begin position="277"/>
        <end position="290"/>
    </location>
</feature>
<feature type="region of interest" description="Disordered" evidence="1">
    <location>
        <begin position="183"/>
        <end position="294"/>
    </location>
</feature>
<evidence type="ECO:0000313" key="2">
    <source>
        <dbReference type="EMBL" id="KAJ2866755.1"/>
    </source>
</evidence>
<evidence type="ECO:0000313" key="3">
    <source>
        <dbReference type="Proteomes" id="UP001140074"/>
    </source>
</evidence>
<accession>A0A9W8IV29</accession>
<protein>
    <submittedName>
        <fullName evidence="2">Uncharacterized protein</fullName>
    </submittedName>
</protein>
<feature type="region of interest" description="Disordered" evidence="1">
    <location>
        <begin position="373"/>
        <end position="415"/>
    </location>
</feature>
<feature type="compositionally biased region" description="Basic and acidic residues" evidence="1">
    <location>
        <begin position="64"/>
        <end position="73"/>
    </location>
</feature>
<organism evidence="2 3">
    <name type="scientific">Coemansia aciculifera</name>
    <dbReference type="NCBI Taxonomy" id="417176"/>
    <lineage>
        <taxon>Eukaryota</taxon>
        <taxon>Fungi</taxon>
        <taxon>Fungi incertae sedis</taxon>
        <taxon>Zoopagomycota</taxon>
        <taxon>Kickxellomycotina</taxon>
        <taxon>Kickxellomycetes</taxon>
        <taxon>Kickxellales</taxon>
        <taxon>Kickxellaceae</taxon>
        <taxon>Coemansia</taxon>
    </lineage>
</organism>
<dbReference type="EMBL" id="JANBUY010000031">
    <property type="protein sequence ID" value="KAJ2866755.1"/>
    <property type="molecule type" value="Genomic_DNA"/>
</dbReference>
<comment type="caution">
    <text evidence="2">The sequence shown here is derived from an EMBL/GenBank/DDBJ whole genome shotgun (WGS) entry which is preliminary data.</text>
</comment>
<dbReference type="Proteomes" id="UP001140074">
    <property type="component" value="Unassembled WGS sequence"/>
</dbReference>
<feature type="region of interest" description="Disordered" evidence="1">
    <location>
        <begin position="1"/>
        <end position="73"/>
    </location>
</feature>
<reference evidence="2" key="1">
    <citation type="submission" date="2022-07" db="EMBL/GenBank/DDBJ databases">
        <title>Phylogenomic reconstructions and comparative analyses of Kickxellomycotina fungi.</title>
        <authorList>
            <person name="Reynolds N.K."/>
            <person name="Stajich J.E."/>
            <person name="Barry K."/>
            <person name="Grigoriev I.V."/>
            <person name="Crous P."/>
            <person name="Smith M.E."/>
        </authorList>
    </citation>
    <scope>NUCLEOTIDE SEQUENCE</scope>
    <source>
        <strain evidence="2">RSA 476</strain>
    </source>
</reference>
<feature type="compositionally biased region" description="Basic and acidic residues" evidence="1">
    <location>
        <begin position="1"/>
        <end position="10"/>
    </location>
</feature>
<sequence length="752" mass="82275">MSVAGKHSEVARAGSSSNNHHASLVSASPSPRPSPSICPAHKGATVSILNVDRQSTESNAIAEASDRESSDEHYTRIQEMIDSLIKDADLALHSNPGHCQSRPSYSGSPEAPSSRDPMVSPDQLSSVSTVFDEPPPPPPAFKFGTDYVRKPVSATAHSHAMPIASRSASKPTFKDVDYLSDLRHPRPASAHGSSPRPPRSRKQKSYVPAAKPQTARADPEEADAESDSEVGAMSSFSHRGRHASRQPRLHHRRRNSGSYSDRYADTQWTGRHRSDTMDSFLSNSSETCVSPGNRLSRESYRPSLSSQALYAQSHSVADTLCTPIRTFFGHEEVGRYAESRIPPRMATSSGPSVHQFPSLPQDDIYQQQQRWLDVEEERAERSPRHHQYHSQRQTQFSEDHDLRSPTSPISEGGRNNVPLIRRLRNSVTRAVLRSASFVDESINDDIAAHADATRYTPADRARSNTSISEVSTVVAGPLSGTMFAQCESPMNMARRALDGGSPMQFDGMRWDSHARVQKMDTRDFAPRSLPSVTRSPSLWTRRNFGVEQVHGPPSMFGLQINRDSQSAATSAQVPSTIDSDIRLPDSIEEYDSSCERNALQQSTVHNGCGDVALCSAEDSGASGLVSMISLLYWTLLFTLGALMLDSFLCQVAGKRVMGTVDKIAQLEANADGNDGERNAGAQSRGRRPDARTITGDGANVANTVGRFVRWYIEGPEEPQPSASSVDSVARTRVHSLRARKSQTLRGSFKHIG</sequence>
<feature type="region of interest" description="Disordered" evidence="1">
    <location>
        <begin position="670"/>
        <end position="695"/>
    </location>
</feature>
<gene>
    <name evidence="2" type="ORF">GGH94_001325</name>
</gene>